<evidence type="ECO:0000313" key="1">
    <source>
        <dbReference type="EMBL" id="WUR02911.1"/>
    </source>
</evidence>
<accession>A0AAX4JAI9</accession>
<reference evidence="1" key="1">
    <citation type="journal article" date="2024" name="BMC Genomics">
        <title>Functional annotation of a divergent genome using sequence and structure-based similarity.</title>
        <authorList>
            <person name="Svedberg D."/>
            <person name="Winiger R.R."/>
            <person name="Berg A."/>
            <person name="Sharma H."/>
            <person name="Tellgren-Roth C."/>
            <person name="Debrunner-Vossbrinck B.A."/>
            <person name="Vossbrinck C.R."/>
            <person name="Barandun J."/>
        </authorList>
    </citation>
    <scope>NUCLEOTIDE SEQUENCE</scope>
    <source>
        <strain evidence="1">Illinois isolate</strain>
    </source>
</reference>
<gene>
    <name evidence="1" type="ORF">VNE69_03130</name>
</gene>
<keyword evidence="2" id="KW-1185">Reference proteome</keyword>
<proteinExistence type="predicted"/>
<evidence type="ECO:0000313" key="2">
    <source>
        <dbReference type="Proteomes" id="UP001334084"/>
    </source>
</evidence>
<dbReference type="GeneID" id="90540726"/>
<protein>
    <submittedName>
        <fullName evidence="1">Uncharacterized protein</fullName>
    </submittedName>
</protein>
<dbReference type="Proteomes" id="UP001334084">
    <property type="component" value="Chromosome 3"/>
</dbReference>
<dbReference type="RefSeq" id="XP_065329056.1">
    <property type="nucleotide sequence ID" value="XM_065472984.1"/>
</dbReference>
<dbReference type="EMBL" id="CP142728">
    <property type="protein sequence ID" value="WUR02911.1"/>
    <property type="molecule type" value="Genomic_DNA"/>
</dbReference>
<sequence length="423" mass="50738">MDEHDYKKMLRFMRKSLKSFKKEVVQITKPFIDNIDFLIVNFPYFEDIKMVSEYFMTQNEDFNNVFYAKFHSFSHILFYDPLIKSSQVYDEVSINKLELWTSVLGRSGREKLKRLWVRKHPQVSSNNTTTSNSISNTFNKDDDIYKLNDKDLVLESFFKILNYHFKKIKYMVLDHLDMKQVLLNLHKSDSFVSKLIELREVSLFQGIETPTLYFIDSGKYYLLDQYIDHNNTSTIDFDRLVYLFLTLPKFSDYKSIYNVLVKKAPQIQVYEDFIFRRGIFVQDGKFICSDTKYILYISLLSKNILDIEILRFISEMWVNNPENAFLSGNIYKILQKNEINLEEIIREEYKKGYSETMSSRPRTSTLYSYCLKILKRNRLDKIKYNEEDKINKYIDECYDETFMRFISKLVIDELPVLNIFTKN</sequence>
<dbReference type="KEGG" id="vnx:VNE69_03130"/>
<organism evidence="1 2">
    <name type="scientific">Vairimorpha necatrix</name>
    <dbReference type="NCBI Taxonomy" id="6039"/>
    <lineage>
        <taxon>Eukaryota</taxon>
        <taxon>Fungi</taxon>
        <taxon>Fungi incertae sedis</taxon>
        <taxon>Microsporidia</taxon>
        <taxon>Nosematidae</taxon>
        <taxon>Vairimorpha</taxon>
    </lineage>
</organism>
<name>A0AAX4JAI9_9MICR</name>
<dbReference type="AlphaFoldDB" id="A0AAX4JAI9"/>